<accession>A0ABT5D692</accession>
<name>A0ABT5D692_9BACT</name>
<keyword evidence="2" id="KW-1185">Reference proteome</keyword>
<reference evidence="1 2" key="1">
    <citation type="submission" date="2022-11" db="EMBL/GenBank/DDBJ databases">
        <title>Minimal conservation of predation-associated metabolite biosynthetic gene clusters underscores biosynthetic potential of Myxococcota including descriptions for ten novel species: Archangium lansinium sp. nov., Myxococcus landrumus sp. nov., Nannocystis bai.</title>
        <authorList>
            <person name="Ahearne A."/>
            <person name="Stevens C."/>
            <person name="Dowd S."/>
        </authorList>
    </citation>
    <scope>NUCLEOTIDE SEQUENCE [LARGE SCALE GENOMIC DNA]</scope>
    <source>
        <strain evidence="1 2">NCWAL01</strain>
    </source>
</reference>
<proteinExistence type="predicted"/>
<dbReference type="EMBL" id="JAQNDM010000002">
    <property type="protein sequence ID" value="MDC0709185.1"/>
    <property type="molecule type" value="Genomic_DNA"/>
</dbReference>
<sequence>MPSQSHRAEVDPCEAPEWKLSDARAAPGWSAIGRATGAELELSTACAAPGPSWSAIRRAPQGPSCGIRSPCPV</sequence>
<evidence type="ECO:0000313" key="2">
    <source>
        <dbReference type="Proteomes" id="UP001221838"/>
    </source>
</evidence>
<organism evidence="1 2">
    <name type="scientific">Stigmatella ashevillensis</name>
    <dbReference type="NCBI Taxonomy" id="2995309"/>
    <lineage>
        <taxon>Bacteria</taxon>
        <taxon>Pseudomonadati</taxon>
        <taxon>Myxococcota</taxon>
        <taxon>Myxococcia</taxon>
        <taxon>Myxococcales</taxon>
        <taxon>Cystobacterineae</taxon>
        <taxon>Archangiaceae</taxon>
        <taxon>Stigmatella</taxon>
    </lineage>
</organism>
<dbReference type="RefSeq" id="WP_272137511.1">
    <property type="nucleotide sequence ID" value="NZ_JAQNDM010000002.1"/>
</dbReference>
<protein>
    <submittedName>
        <fullName evidence="1">Uncharacterized protein</fullName>
    </submittedName>
</protein>
<gene>
    <name evidence="1" type="ORF">POL68_11990</name>
</gene>
<dbReference type="Proteomes" id="UP001221838">
    <property type="component" value="Unassembled WGS sequence"/>
</dbReference>
<evidence type="ECO:0000313" key="1">
    <source>
        <dbReference type="EMBL" id="MDC0709185.1"/>
    </source>
</evidence>
<comment type="caution">
    <text evidence="1">The sequence shown here is derived from an EMBL/GenBank/DDBJ whole genome shotgun (WGS) entry which is preliminary data.</text>
</comment>